<proteinExistence type="predicted"/>
<protein>
    <submittedName>
        <fullName evidence="1">Uncharacterized protein</fullName>
    </submittedName>
</protein>
<evidence type="ECO:0000313" key="2">
    <source>
        <dbReference type="Proteomes" id="UP000316256"/>
    </source>
</evidence>
<dbReference type="OrthoDB" id="9993383at2"/>
<organism evidence="1 2">
    <name type="scientific">Rhodococcus spelaei</name>
    <dbReference type="NCBI Taxonomy" id="2546320"/>
    <lineage>
        <taxon>Bacteria</taxon>
        <taxon>Bacillati</taxon>
        <taxon>Actinomycetota</taxon>
        <taxon>Actinomycetes</taxon>
        <taxon>Mycobacteriales</taxon>
        <taxon>Nocardiaceae</taxon>
        <taxon>Rhodococcus</taxon>
    </lineage>
</organism>
<dbReference type="AlphaFoldDB" id="A0A541BP99"/>
<evidence type="ECO:0000313" key="1">
    <source>
        <dbReference type="EMBL" id="TQF74120.1"/>
    </source>
</evidence>
<comment type="caution">
    <text evidence="1">The sequence shown here is derived from an EMBL/GenBank/DDBJ whole genome shotgun (WGS) entry which is preliminary data.</text>
</comment>
<dbReference type="Proteomes" id="UP000316256">
    <property type="component" value="Unassembled WGS sequence"/>
</dbReference>
<reference evidence="1 2" key="1">
    <citation type="submission" date="2019-06" db="EMBL/GenBank/DDBJ databases">
        <title>Rhodococcus spaelei sp. nov., isolated from a cave.</title>
        <authorList>
            <person name="Lee S.D."/>
        </authorList>
    </citation>
    <scope>NUCLEOTIDE SEQUENCE [LARGE SCALE GENOMIC DNA]</scope>
    <source>
        <strain evidence="1 2">C9-5</strain>
    </source>
</reference>
<keyword evidence="2" id="KW-1185">Reference proteome</keyword>
<accession>A0A541BP99</accession>
<name>A0A541BP99_9NOCA</name>
<dbReference type="EMBL" id="VIGH01000002">
    <property type="protein sequence ID" value="TQF74120.1"/>
    <property type="molecule type" value="Genomic_DNA"/>
</dbReference>
<gene>
    <name evidence="1" type="ORF">FK531_05570</name>
</gene>
<sequence>MKQEVDAAVAAARTDPTVARSLFDLARYGCRDAADVDRLLSTFTELGIPTGTLGHQPTATHLG</sequence>
<dbReference type="RefSeq" id="WP_142096011.1">
    <property type="nucleotide sequence ID" value="NZ_VIGH01000002.1"/>
</dbReference>